<dbReference type="Proteomes" id="UP000051298">
    <property type="component" value="Unassembled WGS sequence"/>
</dbReference>
<protein>
    <submittedName>
        <fullName evidence="2">Baseplate wedge subunit</fullName>
    </submittedName>
</protein>
<sequence>MVRRSPNPSVGMNAATGRILEGWPHVVQSLQDICTTRFGSRVMREWYGSFVPHLMGRTISPNEVTPFFAAVTSAIEQFEPRYRVTRIQVVEVTRAGVLHVFLEGEYRPRAMFGDYTVEGARRIDAYANPDGVLIETREALA</sequence>
<proteinExistence type="predicted"/>
<evidence type="ECO:0000259" key="1">
    <source>
        <dbReference type="Pfam" id="PF04965"/>
    </source>
</evidence>
<reference evidence="2 3" key="1">
    <citation type="submission" date="2015-09" db="EMBL/GenBank/DDBJ databases">
        <authorList>
            <consortium name="Swine Surveillance"/>
        </authorList>
    </citation>
    <scope>NUCLEOTIDE SEQUENCE [LARGE SCALE GENOMIC DNA]</scope>
    <source>
        <strain evidence="2 3">CECT 5294</strain>
    </source>
</reference>
<evidence type="ECO:0000313" key="2">
    <source>
        <dbReference type="EMBL" id="CUH59051.1"/>
    </source>
</evidence>
<accession>A0A0P1EVY8</accession>
<dbReference type="EMBL" id="CYRX01000008">
    <property type="protein sequence ID" value="CUH59051.1"/>
    <property type="molecule type" value="Genomic_DNA"/>
</dbReference>
<dbReference type="RefSeq" id="WP_058122361.1">
    <property type="nucleotide sequence ID" value="NZ_CYRX01000008.1"/>
</dbReference>
<dbReference type="Gene3D" id="3.10.450.40">
    <property type="match status" value="1"/>
</dbReference>
<dbReference type="AlphaFoldDB" id="A0A0P1EVY8"/>
<gene>
    <name evidence="2" type="ORF">THS5294_00332</name>
</gene>
<dbReference type="Pfam" id="PF04965">
    <property type="entry name" value="GPW_gp25"/>
    <property type="match status" value="1"/>
</dbReference>
<feature type="domain" description="IraD/Gp25-like" evidence="1">
    <location>
        <begin position="25"/>
        <end position="102"/>
    </location>
</feature>
<name>A0A0P1EVY8_9RHOB</name>
<evidence type="ECO:0000313" key="3">
    <source>
        <dbReference type="Proteomes" id="UP000051298"/>
    </source>
</evidence>
<dbReference type="InterPro" id="IPR007048">
    <property type="entry name" value="IraD/Gp25-like"/>
</dbReference>
<organism evidence="2 3">
    <name type="scientific">Thalassobacter stenotrophicus</name>
    <dbReference type="NCBI Taxonomy" id="266809"/>
    <lineage>
        <taxon>Bacteria</taxon>
        <taxon>Pseudomonadati</taxon>
        <taxon>Pseudomonadota</taxon>
        <taxon>Alphaproteobacteria</taxon>
        <taxon>Rhodobacterales</taxon>
        <taxon>Roseobacteraceae</taxon>
        <taxon>Thalassobacter</taxon>
    </lineage>
</organism>
<dbReference type="SUPFAM" id="SSF160719">
    <property type="entry name" value="gpW/gp25-like"/>
    <property type="match status" value="1"/>
</dbReference>